<dbReference type="KEGG" id="caqu:CAQU_02670"/>
<keyword evidence="1" id="KW-0677">Repeat</keyword>
<reference evidence="5 6" key="1">
    <citation type="submission" date="2014-08" db="EMBL/GenBank/DDBJ databases">
        <title>Complete genome sequence of Corynebacterium aquilae S-613T(T) (=DSM 44791(T)), isolated from the choana of a healthy golden eagle.</title>
        <authorList>
            <person name="Ruckert C."/>
            <person name="Albersmeier A."/>
            <person name="Winkler A."/>
            <person name="Kalinowski J."/>
        </authorList>
    </citation>
    <scope>NUCLEOTIDE SEQUENCE [LARGE SCALE GENOMIC DNA]</scope>
    <source>
        <strain evidence="5 6">S-613</strain>
    </source>
</reference>
<dbReference type="PROSITE" id="PS00683">
    <property type="entry name" value="RHODANESE_2"/>
    <property type="match status" value="1"/>
</dbReference>
<dbReference type="Proteomes" id="UP000185478">
    <property type="component" value="Chromosome"/>
</dbReference>
<evidence type="ECO:0000313" key="5">
    <source>
        <dbReference type="EMBL" id="APT84152.1"/>
    </source>
</evidence>
<keyword evidence="3 5" id="KW-0808">Transferase</keyword>
<feature type="domain" description="Rhodanese" evidence="4">
    <location>
        <begin position="168"/>
        <end position="286"/>
    </location>
</feature>
<dbReference type="PANTHER" id="PTHR43855:SF1">
    <property type="entry name" value="THIOSULFATE SULFURTRANSFERASE"/>
    <property type="match status" value="1"/>
</dbReference>
<keyword evidence="6" id="KW-1185">Reference proteome</keyword>
<accession>A0A1L7CE57</accession>
<sequence length="294" mass="33180">MAIPADPFAPFASYAHPERLVSASWLSARLGTPGLKVVESDEDSLLYDIGHIPGSVRIDWHKDLNDPIQRDYISAEAFAELMSSKGISPDDTVVIYGDKSNWWAAFTLWVFELFGHQDVRLLNGGRDVWMAEERETSFAVPEYPRTNYPVPTRDEVPLRASHSDVTQGLGQVNLIDVRTPEEYEGARTNMENYPEEGAIRAGHIPTAVNVPWNQTVYVGGQFRSREDLEKLYADFDPKADTIVYCRIGDRSAHTWFVLKYLLGFDNVRNYDGSWVEWGNMIRQPIAVGPEPGTV</sequence>
<evidence type="ECO:0000259" key="4">
    <source>
        <dbReference type="PROSITE" id="PS50206"/>
    </source>
</evidence>
<dbReference type="GO" id="GO:0004792">
    <property type="term" value="F:thiosulfate-cyanide sulfurtransferase activity"/>
    <property type="evidence" value="ECO:0007669"/>
    <property type="project" value="UniProtKB-EC"/>
</dbReference>
<dbReference type="STRING" id="1431546.CAQU_02670"/>
<evidence type="ECO:0000256" key="3">
    <source>
        <dbReference type="RuleBase" id="RU000507"/>
    </source>
</evidence>
<dbReference type="SMART" id="SM00450">
    <property type="entry name" value="RHOD"/>
    <property type="match status" value="2"/>
</dbReference>
<dbReference type="OrthoDB" id="9781034at2"/>
<dbReference type="CDD" id="cd01449">
    <property type="entry name" value="TST_Repeat_2"/>
    <property type="match status" value="1"/>
</dbReference>
<evidence type="ECO:0000256" key="1">
    <source>
        <dbReference type="ARBA" id="ARBA00022737"/>
    </source>
</evidence>
<comment type="catalytic activity">
    <reaction evidence="2">
        <text>thiosulfate + hydrogen cyanide = thiocyanate + sulfite + 2 H(+)</text>
        <dbReference type="Rhea" id="RHEA:16881"/>
        <dbReference type="ChEBI" id="CHEBI:15378"/>
        <dbReference type="ChEBI" id="CHEBI:17359"/>
        <dbReference type="ChEBI" id="CHEBI:18022"/>
        <dbReference type="ChEBI" id="CHEBI:18407"/>
        <dbReference type="ChEBI" id="CHEBI:33542"/>
        <dbReference type="EC" id="2.8.1.1"/>
    </reaction>
</comment>
<dbReference type="InterPro" id="IPR001763">
    <property type="entry name" value="Rhodanese-like_dom"/>
</dbReference>
<evidence type="ECO:0000256" key="2">
    <source>
        <dbReference type="ARBA" id="ARBA00047549"/>
    </source>
</evidence>
<dbReference type="InterPro" id="IPR051126">
    <property type="entry name" value="Thiosulfate_sulfurtransferase"/>
</dbReference>
<evidence type="ECO:0000313" key="6">
    <source>
        <dbReference type="Proteomes" id="UP000185478"/>
    </source>
</evidence>
<dbReference type="EMBL" id="CP009245">
    <property type="protein sequence ID" value="APT84152.1"/>
    <property type="molecule type" value="Genomic_DNA"/>
</dbReference>
<dbReference type="Pfam" id="PF00581">
    <property type="entry name" value="Rhodanese"/>
    <property type="match status" value="2"/>
</dbReference>
<organism evidence="5 6">
    <name type="scientific">Corynebacterium aquilae DSM 44791</name>
    <dbReference type="NCBI Taxonomy" id="1431546"/>
    <lineage>
        <taxon>Bacteria</taxon>
        <taxon>Bacillati</taxon>
        <taxon>Actinomycetota</taxon>
        <taxon>Actinomycetes</taxon>
        <taxon>Mycobacteriales</taxon>
        <taxon>Corynebacteriaceae</taxon>
        <taxon>Corynebacterium</taxon>
    </lineage>
</organism>
<dbReference type="PROSITE" id="PS50206">
    <property type="entry name" value="RHODANESE_3"/>
    <property type="match status" value="2"/>
</dbReference>
<dbReference type="Gene3D" id="3.40.250.10">
    <property type="entry name" value="Rhodanese-like domain"/>
    <property type="match status" value="2"/>
</dbReference>
<gene>
    <name evidence="5" type="ORF">CAQU_02670</name>
</gene>
<dbReference type="RefSeq" id="WP_075724957.1">
    <property type="nucleotide sequence ID" value="NZ_CP009245.1"/>
</dbReference>
<dbReference type="SUPFAM" id="SSF52821">
    <property type="entry name" value="Rhodanese/Cell cycle control phosphatase"/>
    <property type="match status" value="2"/>
</dbReference>
<dbReference type="InterPro" id="IPR001307">
    <property type="entry name" value="Thiosulphate_STrfase_CS"/>
</dbReference>
<proteinExistence type="predicted"/>
<dbReference type="PANTHER" id="PTHR43855">
    <property type="entry name" value="THIOSULFATE SULFURTRANSFERASE"/>
    <property type="match status" value="1"/>
</dbReference>
<dbReference type="AlphaFoldDB" id="A0A1L7CE57"/>
<dbReference type="InterPro" id="IPR036873">
    <property type="entry name" value="Rhodanese-like_dom_sf"/>
</dbReference>
<dbReference type="CDD" id="cd01448">
    <property type="entry name" value="TST_Repeat_1"/>
    <property type="match status" value="1"/>
</dbReference>
<protein>
    <recommendedName>
        <fullName evidence="3">Sulfurtransferase</fullName>
    </recommendedName>
</protein>
<name>A0A1L7CE57_9CORY</name>
<feature type="domain" description="Rhodanese" evidence="4">
    <location>
        <begin position="31"/>
        <end position="138"/>
    </location>
</feature>